<dbReference type="KEGG" id="sted:SPTER_03670"/>
<reference evidence="2 3" key="1">
    <citation type="submission" date="2019-02" db="EMBL/GenBank/DDBJ databases">
        <title>Closed genome of Sporomusa termitida DSM 4440.</title>
        <authorList>
            <person name="Poehlein A."/>
            <person name="Daniel R."/>
        </authorList>
    </citation>
    <scope>NUCLEOTIDE SEQUENCE [LARGE SCALE GENOMIC DNA]</scope>
    <source>
        <strain evidence="2 3">DSM 4440</strain>
    </source>
</reference>
<dbReference type="Proteomes" id="UP000320776">
    <property type="component" value="Chromosome"/>
</dbReference>
<dbReference type="OrthoDB" id="9804747at2"/>
<keyword evidence="3" id="KW-1185">Reference proteome</keyword>
<proteinExistence type="predicted"/>
<feature type="domain" description="HD-GYP" evidence="1">
    <location>
        <begin position="1"/>
        <end position="191"/>
    </location>
</feature>
<dbReference type="Gene3D" id="1.10.3210.10">
    <property type="entry name" value="Hypothetical protein af1432"/>
    <property type="match status" value="1"/>
</dbReference>
<dbReference type="PROSITE" id="PS51832">
    <property type="entry name" value="HD_GYP"/>
    <property type="match status" value="1"/>
</dbReference>
<dbReference type="SMART" id="SM00471">
    <property type="entry name" value="HDc"/>
    <property type="match status" value="1"/>
</dbReference>
<name>A0A517DP61_9FIRM</name>
<dbReference type="InterPro" id="IPR052020">
    <property type="entry name" value="Cyclic_di-GMP/3'3'-cGAMP_PDE"/>
</dbReference>
<dbReference type="EMBL" id="CP036259">
    <property type="protein sequence ID" value="QDR79108.1"/>
    <property type="molecule type" value="Genomic_DNA"/>
</dbReference>
<gene>
    <name evidence="2" type="ORF">SPTER_03670</name>
</gene>
<accession>A0A517DP61</accession>
<dbReference type="PANTHER" id="PTHR45228:SF4">
    <property type="entry name" value="LIPOPROTEIN"/>
    <property type="match status" value="1"/>
</dbReference>
<dbReference type="SUPFAM" id="SSF109604">
    <property type="entry name" value="HD-domain/PDEase-like"/>
    <property type="match status" value="1"/>
</dbReference>
<evidence type="ECO:0000259" key="1">
    <source>
        <dbReference type="PROSITE" id="PS51832"/>
    </source>
</evidence>
<organism evidence="2 3">
    <name type="scientific">Sporomusa termitida</name>
    <dbReference type="NCBI Taxonomy" id="2377"/>
    <lineage>
        <taxon>Bacteria</taxon>
        <taxon>Bacillati</taxon>
        <taxon>Bacillota</taxon>
        <taxon>Negativicutes</taxon>
        <taxon>Selenomonadales</taxon>
        <taxon>Sporomusaceae</taxon>
        <taxon>Sporomusa</taxon>
    </lineage>
</organism>
<keyword evidence="2" id="KW-0378">Hydrolase</keyword>
<protein>
    <submittedName>
        <fullName evidence="2">Cyclic di-GMP phosphodieSPTERase</fullName>
        <ecNumber evidence="2">3.1.4.-</ecNumber>
    </submittedName>
</protein>
<dbReference type="GO" id="GO:0016787">
    <property type="term" value="F:hydrolase activity"/>
    <property type="evidence" value="ECO:0007669"/>
    <property type="project" value="UniProtKB-KW"/>
</dbReference>
<dbReference type="EC" id="3.1.4.-" evidence="2"/>
<sequence>MQKVASLLSLLGKHDPSTLSHCQSVAMQMFEWAACMDFSEREMQKSLTCGMVHDIGKLCLSSTILNKAEPLSEHEETMVKFHPLYGEAILNAMGLAEISRVIRYHRDRYDGCGSPDGLKEAELPFLSRMLAVCDAFDEMTNRRQETSRNLNTQQALQAIKRCAGTRFDPWLCQQFNSYMERIEATRDEYLS</sequence>
<dbReference type="PANTHER" id="PTHR45228">
    <property type="entry name" value="CYCLIC DI-GMP PHOSPHODIESTERASE TM_0186-RELATED"/>
    <property type="match status" value="1"/>
</dbReference>
<evidence type="ECO:0000313" key="2">
    <source>
        <dbReference type="EMBL" id="QDR79108.1"/>
    </source>
</evidence>
<evidence type="ECO:0000313" key="3">
    <source>
        <dbReference type="Proteomes" id="UP000320776"/>
    </source>
</evidence>
<dbReference type="InterPro" id="IPR037522">
    <property type="entry name" value="HD_GYP_dom"/>
</dbReference>
<dbReference type="Pfam" id="PF13487">
    <property type="entry name" value="HD_5"/>
    <property type="match status" value="1"/>
</dbReference>
<dbReference type="AlphaFoldDB" id="A0A517DP61"/>
<dbReference type="InterPro" id="IPR003607">
    <property type="entry name" value="HD/PDEase_dom"/>
</dbReference>
<dbReference type="CDD" id="cd00077">
    <property type="entry name" value="HDc"/>
    <property type="match status" value="1"/>
</dbReference>